<dbReference type="PANTHER" id="PTHR30405">
    <property type="entry name" value="TRANSPOSASE"/>
    <property type="match status" value="1"/>
</dbReference>
<feature type="domain" description="Cas12f1-like TNB" evidence="10">
    <location>
        <begin position="295"/>
        <end position="362"/>
    </location>
</feature>
<dbReference type="InterPro" id="IPR021027">
    <property type="entry name" value="Transposase_put_HTH"/>
</dbReference>
<dbReference type="NCBIfam" id="NF040570">
    <property type="entry name" value="guided_TnpB"/>
    <property type="match status" value="1"/>
</dbReference>
<dbReference type="EMBL" id="AUZY01010121">
    <property type="protein sequence ID" value="EQD39777.1"/>
    <property type="molecule type" value="Genomic_DNA"/>
</dbReference>
<dbReference type="InterPro" id="IPR010095">
    <property type="entry name" value="Cas12f1-like_TNB"/>
</dbReference>
<comment type="similarity">
    <text evidence="2">In the N-terminal section; belongs to the transposase 2 family.</text>
</comment>
<dbReference type="GO" id="GO:0006310">
    <property type="term" value="P:DNA recombination"/>
    <property type="evidence" value="ECO:0007669"/>
    <property type="project" value="UniProtKB-KW"/>
</dbReference>
<evidence type="ECO:0000256" key="4">
    <source>
        <dbReference type="ARBA" id="ARBA00022723"/>
    </source>
</evidence>
<gene>
    <name evidence="12" type="ORF">B1B_15233</name>
</gene>
<dbReference type="GO" id="GO:0032196">
    <property type="term" value="P:transposition"/>
    <property type="evidence" value="ECO:0007669"/>
    <property type="project" value="UniProtKB-KW"/>
</dbReference>
<protein>
    <submittedName>
        <fullName evidence="12">Transposase, IS605 OrfB family</fullName>
    </submittedName>
</protein>
<reference evidence="12" key="1">
    <citation type="submission" date="2013-08" db="EMBL/GenBank/DDBJ databases">
        <authorList>
            <person name="Mendez C."/>
            <person name="Richter M."/>
            <person name="Ferrer M."/>
            <person name="Sanchez J."/>
        </authorList>
    </citation>
    <scope>NUCLEOTIDE SEQUENCE</scope>
</reference>
<evidence type="ECO:0000256" key="1">
    <source>
        <dbReference type="ARBA" id="ARBA00008761"/>
    </source>
</evidence>
<dbReference type="Pfam" id="PF12323">
    <property type="entry name" value="HTH_OrfB_IS605"/>
    <property type="match status" value="1"/>
</dbReference>
<evidence type="ECO:0000259" key="11">
    <source>
        <dbReference type="Pfam" id="PF12323"/>
    </source>
</evidence>
<evidence type="ECO:0000259" key="9">
    <source>
        <dbReference type="Pfam" id="PF01385"/>
    </source>
</evidence>
<evidence type="ECO:0000259" key="10">
    <source>
        <dbReference type="Pfam" id="PF07282"/>
    </source>
</evidence>
<organism evidence="12">
    <name type="scientific">mine drainage metagenome</name>
    <dbReference type="NCBI Taxonomy" id="410659"/>
    <lineage>
        <taxon>unclassified sequences</taxon>
        <taxon>metagenomes</taxon>
        <taxon>ecological metagenomes</taxon>
    </lineage>
</organism>
<feature type="domain" description="Probable transposase IS891/IS1136/IS1341" evidence="9">
    <location>
        <begin position="169"/>
        <end position="283"/>
    </location>
</feature>
<proteinExistence type="inferred from homology"/>
<dbReference type="AlphaFoldDB" id="T0Z6K1"/>
<evidence type="ECO:0000256" key="2">
    <source>
        <dbReference type="ARBA" id="ARBA00011044"/>
    </source>
</evidence>
<dbReference type="InterPro" id="IPR001959">
    <property type="entry name" value="Transposase"/>
</dbReference>
<evidence type="ECO:0000256" key="3">
    <source>
        <dbReference type="ARBA" id="ARBA00022578"/>
    </source>
</evidence>
<keyword evidence="4" id="KW-0479">Metal-binding</keyword>
<accession>T0Z6K1</accession>
<keyword evidence="6" id="KW-0238">DNA-binding</keyword>
<comment type="similarity">
    <text evidence="1">In the C-terminal section; belongs to the transposase 35 family.</text>
</comment>
<comment type="caution">
    <text evidence="12">The sequence shown here is derived from an EMBL/GenBank/DDBJ whole genome shotgun (WGS) entry which is preliminary data.</text>
</comment>
<keyword evidence="3" id="KW-0815">Transposition</keyword>
<feature type="region of interest" description="Disordered" evidence="8">
    <location>
        <begin position="376"/>
        <end position="403"/>
    </location>
</feature>
<evidence type="ECO:0000256" key="5">
    <source>
        <dbReference type="ARBA" id="ARBA00022833"/>
    </source>
</evidence>
<evidence type="ECO:0000313" key="12">
    <source>
        <dbReference type="EMBL" id="EQD39777.1"/>
    </source>
</evidence>
<dbReference type="PANTHER" id="PTHR30405:SF25">
    <property type="entry name" value="RNA-GUIDED DNA ENDONUCLEASE INSQ-RELATED"/>
    <property type="match status" value="1"/>
</dbReference>
<keyword evidence="7" id="KW-0233">DNA recombination</keyword>
<evidence type="ECO:0000256" key="6">
    <source>
        <dbReference type="ARBA" id="ARBA00023125"/>
    </source>
</evidence>
<dbReference type="Pfam" id="PF07282">
    <property type="entry name" value="Cas12f1-like_TNB"/>
    <property type="match status" value="1"/>
</dbReference>
<feature type="domain" description="Transposase putative helix-turn-helix" evidence="11">
    <location>
        <begin position="1"/>
        <end position="43"/>
    </location>
</feature>
<sequence length="403" mass="45720">MNVQRAYRVELDPNNVQLTALMRHVGCARFAYNWGLQRKQEVWWMNQLPVPPLKTPTAIDLHRELNLRKKSDLGWMYESSKCAPQEALRDLDRAYRNFFEGRARFPRFHSRHRGIGSFRLTGSVKVEESHLSLPRLGRLKLKERRYLPHRVHPLSATVSERAGRWYVSLSVEEERPYLVRPSGEAVGVDLGINALATVSDGTVIQNPRALMARQRKLQHLQREVSRKKKGSHNREKAKRRLSRCHAKVADLRKDAIHQATTMLARTKPVIVVETLHPSNLLKNRHLARSLADASFGEFVRQLEYKCGWYGSRLVKAGPFYPSTKRCSVCGGVKAEMPLSERTYSCSDCGLVLDRDLNASRNLATLAASSAESLNACGGRANTRKREPDRGSRNPASLVLVTNV</sequence>
<keyword evidence="5" id="KW-0862">Zinc</keyword>
<dbReference type="GO" id="GO:0046872">
    <property type="term" value="F:metal ion binding"/>
    <property type="evidence" value="ECO:0007669"/>
    <property type="project" value="UniProtKB-KW"/>
</dbReference>
<dbReference type="GO" id="GO:0003677">
    <property type="term" value="F:DNA binding"/>
    <property type="evidence" value="ECO:0007669"/>
    <property type="project" value="UniProtKB-KW"/>
</dbReference>
<evidence type="ECO:0000256" key="8">
    <source>
        <dbReference type="SAM" id="MobiDB-lite"/>
    </source>
</evidence>
<reference evidence="12" key="2">
    <citation type="journal article" date="2014" name="ISME J.">
        <title>Microbial stratification in low pH oxic and suboxic macroscopic growths along an acid mine drainage.</title>
        <authorList>
            <person name="Mendez-Garcia C."/>
            <person name="Mesa V."/>
            <person name="Sprenger R.R."/>
            <person name="Richter M."/>
            <person name="Diez M.S."/>
            <person name="Solano J."/>
            <person name="Bargiela R."/>
            <person name="Golyshina O.V."/>
            <person name="Manteca A."/>
            <person name="Ramos J.L."/>
            <person name="Gallego J.R."/>
            <person name="Llorente I."/>
            <person name="Martins Dos Santos V.A."/>
            <person name="Jensen O.N."/>
            <person name="Pelaez A.I."/>
            <person name="Sanchez J."/>
            <person name="Ferrer M."/>
        </authorList>
    </citation>
    <scope>NUCLEOTIDE SEQUENCE</scope>
</reference>
<name>T0Z6K1_9ZZZZ</name>
<dbReference type="Pfam" id="PF01385">
    <property type="entry name" value="OrfB_IS605"/>
    <property type="match status" value="1"/>
</dbReference>
<evidence type="ECO:0000256" key="7">
    <source>
        <dbReference type="ARBA" id="ARBA00023172"/>
    </source>
</evidence>
<dbReference type="InterPro" id="IPR051399">
    <property type="entry name" value="RNA-guided_DNA_endo/Transpos"/>
</dbReference>
<dbReference type="NCBIfam" id="TIGR01766">
    <property type="entry name" value="IS200/IS605 family accessory protein TnpB-like domain"/>
    <property type="match status" value="1"/>
</dbReference>